<organism evidence="6 7">
    <name type="scientific">Dinoroseobacter phage vBDshPR2C</name>
    <dbReference type="NCBI Taxonomy" id="1498169"/>
    <lineage>
        <taxon>Viruses</taxon>
        <taxon>Duplodnaviria</taxon>
        <taxon>Heunggongvirae</taxon>
        <taxon>Uroviricota</taxon>
        <taxon>Caudoviricetes</taxon>
        <taxon>Schitoviridae</taxon>
        <taxon>Rhodovirinae</taxon>
        <taxon>Baltimorevirus</taxon>
        <taxon>Baltimorevirus DFL12</taxon>
    </lineage>
</organism>
<evidence type="ECO:0000313" key="6">
    <source>
        <dbReference type="EMBL" id="AID16893.1"/>
    </source>
</evidence>
<gene>
    <name evidence="6" type="ORF">vBDshPR2C_78</name>
</gene>
<proteinExistence type="predicted"/>
<evidence type="ECO:0000256" key="3">
    <source>
        <dbReference type="ARBA" id="ARBA00022840"/>
    </source>
</evidence>
<reference evidence="6 7" key="1">
    <citation type="submission" date="2014-05" db="EMBL/GenBank/DDBJ databases">
        <title>Complete Genome Sequence of vBDshPR2C, a New N4-Like Lytic Phage Infecting Dinoroseobacter shibae.</title>
        <authorList>
            <person name="Cai L."/>
            <person name="Zhang R."/>
            <person name="Jiao N."/>
        </authorList>
    </citation>
    <scope>NUCLEOTIDE SEQUENCE [LARGE SCALE GENOMIC DNA]</scope>
</reference>
<accession>A0A0A7CI85</accession>
<feature type="domain" description="Terminase large subunit gp17-like C-terminal" evidence="5">
    <location>
        <begin position="336"/>
        <end position="498"/>
    </location>
</feature>
<keyword evidence="2" id="KW-0547">Nucleotide-binding</keyword>
<evidence type="ECO:0000259" key="5">
    <source>
        <dbReference type="Pfam" id="PF17289"/>
    </source>
</evidence>
<evidence type="ECO:0000256" key="1">
    <source>
        <dbReference type="ARBA" id="ARBA00022612"/>
    </source>
</evidence>
<keyword evidence="4" id="KW-0231">Viral genome packaging</keyword>
<evidence type="ECO:0000256" key="4">
    <source>
        <dbReference type="ARBA" id="ARBA00023219"/>
    </source>
</evidence>
<dbReference type="GO" id="GO:0005524">
    <property type="term" value="F:ATP binding"/>
    <property type="evidence" value="ECO:0007669"/>
    <property type="project" value="UniProtKB-KW"/>
</dbReference>
<dbReference type="Gene3D" id="3.40.50.300">
    <property type="entry name" value="P-loop containing nucleotide triphosphate hydrolases"/>
    <property type="match status" value="1"/>
</dbReference>
<protein>
    <recommendedName>
        <fullName evidence="5">Terminase large subunit gp17-like C-terminal domain-containing protein</fullName>
    </recommendedName>
</protein>
<dbReference type="InterPro" id="IPR035421">
    <property type="entry name" value="Terminase_6C"/>
</dbReference>
<keyword evidence="3" id="KW-0067">ATP-binding</keyword>
<evidence type="ECO:0000256" key="2">
    <source>
        <dbReference type="ARBA" id="ARBA00022741"/>
    </source>
</evidence>
<dbReference type="Pfam" id="PF17289">
    <property type="entry name" value="Terminase_6C"/>
    <property type="match status" value="1"/>
</dbReference>
<dbReference type="EMBL" id="KJ803031">
    <property type="protein sequence ID" value="AID16893.1"/>
    <property type="molecule type" value="Genomic_DNA"/>
</dbReference>
<dbReference type="Gene3D" id="3.30.420.240">
    <property type="match status" value="1"/>
</dbReference>
<keyword evidence="1" id="KW-1188">Viral release from host cell</keyword>
<dbReference type="InterPro" id="IPR027417">
    <property type="entry name" value="P-loop_NTPase"/>
</dbReference>
<dbReference type="Proteomes" id="UP000031205">
    <property type="component" value="Segment"/>
</dbReference>
<name>A0A0A7CI85_9CAUD</name>
<evidence type="ECO:0000313" key="7">
    <source>
        <dbReference type="Proteomes" id="UP000031205"/>
    </source>
</evidence>
<sequence>MRMSKFFGNKTVDDYLNEVDFDWLNNGGYVPSKFSLEFMNFIKLCNDGRGEDNKTPTMHLAMLDKLPTKKKKITNLCARGTAKTTLMAEYLTLYLAMFNKIPGFGSVPGMLYISDSMDNGVKSMRESVKSRYYSSEFLQHWLPEEGVRFTENYMEFHNRNGGKFGVKMFGAKSGIRGTKIFNRRPVLAVMDDLISDADSKSPTAMEAINDTVYSGVQYALDPTRHKMILNGTPFNKEDIVYQAIESGAWEVNVWPVCKEFPCERDEFSGAWEDRFTYDYVKEMYDSAVMEGKEKSFRQELMLRITSDESRLIQEDEIGWKSRTEILNNRKNYNFYITTDFATSSKQTADYTVISVWAYDKDGNWIWVDGLCERQQMGKTINDLFNFAQEYQPQGVGIEVTGQQGGFIPWIMSEMDRRGIYFNLTHDPKTNKPGIRPMTDKLSRFNLVVPFFKAGKVHFCSEMRKTKTLGLFMEQISLATRDGLMGKDDCLDTISMLTVMNPWKPNPDEPTVETEVSTADPIWGTEAEMDENSGIDAYIV</sequence>